<proteinExistence type="predicted"/>
<organism evidence="7 8">
    <name type="scientific">Postia placenta MAD-698-R-SB12</name>
    <dbReference type="NCBI Taxonomy" id="670580"/>
    <lineage>
        <taxon>Eukaryota</taxon>
        <taxon>Fungi</taxon>
        <taxon>Dikarya</taxon>
        <taxon>Basidiomycota</taxon>
        <taxon>Agaricomycotina</taxon>
        <taxon>Agaricomycetes</taxon>
        <taxon>Polyporales</taxon>
        <taxon>Adustoporiaceae</taxon>
        <taxon>Rhodonia</taxon>
    </lineage>
</organism>
<evidence type="ECO:0000313" key="7">
    <source>
        <dbReference type="EMBL" id="OSX66493.1"/>
    </source>
</evidence>
<dbReference type="Pfam" id="PF12874">
    <property type="entry name" value="zf-met"/>
    <property type="match status" value="1"/>
</dbReference>
<dbReference type="PROSITE" id="PS00028">
    <property type="entry name" value="ZINC_FINGER_C2H2_1"/>
    <property type="match status" value="1"/>
</dbReference>
<reference evidence="7 8" key="1">
    <citation type="submission" date="2017-04" db="EMBL/GenBank/DDBJ databases">
        <title>Genome Sequence of the Model Brown-Rot Fungus Postia placenta SB12.</title>
        <authorList>
            <consortium name="DOE Joint Genome Institute"/>
            <person name="Gaskell J."/>
            <person name="Kersten P."/>
            <person name="Larrondo L.F."/>
            <person name="Canessa P."/>
            <person name="Martinez D."/>
            <person name="Hibbett D."/>
            <person name="Schmoll M."/>
            <person name="Kubicek C.P."/>
            <person name="Martinez A.T."/>
            <person name="Yadav J."/>
            <person name="Master E."/>
            <person name="Magnuson J.K."/>
            <person name="James T."/>
            <person name="Yaver D."/>
            <person name="Berka R."/>
            <person name="Labutti K."/>
            <person name="Lipzen A."/>
            <person name="Aerts A."/>
            <person name="Barry K."/>
            <person name="Henrissat B."/>
            <person name="Blanchette R."/>
            <person name="Grigoriev I."/>
            <person name="Cullen D."/>
        </authorList>
    </citation>
    <scope>NUCLEOTIDE SEQUENCE [LARGE SCALE GENOMIC DNA]</scope>
    <source>
        <strain evidence="7 8">MAD-698-R-SB12</strain>
    </source>
</reference>
<protein>
    <recommendedName>
        <fullName evidence="6">C2H2-type domain-containing protein</fullName>
    </recommendedName>
</protein>
<sequence>MSSSKGGAYGTRASDTDFRKKWDKEEYAEKARQRDEDEKERMKENEERIKQGKKPRKGRKDDLPKPTELMKRREGPLELDKNLGKTMVVQNAGTRGPGVPGFYCETCNRTYKDSTGYLDHINGRAHLRALGQTTRIERSTVEQVRARIAYLREKTREASNAKSFDFEKRLSEVREREAALRAEKKAAKKAQREQALVELAKDTGPAPGGDDMMAMMGFAGFGSSKK</sequence>
<dbReference type="InterPro" id="IPR040107">
    <property type="entry name" value="Snu23"/>
</dbReference>
<dbReference type="STRING" id="670580.A0A1X6NDN7"/>
<dbReference type="Proteomes" id="UP000194127">
    <property type="component" value="Unassembled WGS sequence"/>
</dbReference>
<keyword evidence="3" id="KW-0862">Zinc</keyword>
<dbReference type="GO" id="GO:0046540">
    <property type="term" value="C:U4/U6 x U5 tri-snRNP complex"/>
    <property type="evidence" value="ECO:0007669"/>
    <property type="project" value="TreeGrafter"/>
</dbReference>
<accession>A0A1X6NDN7</accession>
<dbReference type="SMART" id="SM00451">
    <property type="entry name" value="ZnF_U1"/>
    <property type="match status" value="1"/>
</dbReference>
<feature type="compositionally biased region" description="Basic and acidic residues" evidence="5">
    <location>
        <begin position="59"/>
        <end position="83"/>
    </location>
</feature>
<dbReference type="GO" id="GO:0003676">
    <property type="term" value="F:nucleic acid binding"/>
    <property type="evidence" value="ECO:0007669"/>
    <property type="project" value="InterPro"/>
</dbReference>
<keyword evidence="4" id="KW-0539">Nucleus</keyword>
<dbReference type="GO" id="GO:0008270">
    <property type="term" value="F:zinc ion binding"/>
    <property type="evidence" value="ECO:0007669"/>
    <property type="project" value="UniProtKB-KW"/>
</dbReference>
<feature type="region of interest" description="Disordered" evidence="5">
    <location>
        <begin position="1"/>
        <end position="83"/>
    </location>
</feature>
<gene>
    <name evidence="7" type="ORF">POSPLADRAFT_1031494</name>
</gene>
<dbReference type="InterPro" id="IPR003604">
    <property type="entry name" value="Matrin/U1-like-C_Znf_C2H2"/>
</dbReference>
<evidence type="ECO:0000256" key="2">
    <source>
        <dbReference type="ARBA" id="ARBA00022771"/>
    </source>
</evidence>
<keyword evidence="8" id="KW-1185">Reference proteome</keyword>
<keyword evidence="2" id="KW-0863">Zinc-finger</keyword>
<evidence type="ECO:0000256" key="5">
    <source>
        <dbReference type="SAM" id="MobiDB-lite"/>
    </source>
</evidence>
<dbReference type="RefSeq" id="XP_024343287.1">
    <property type="nucleotide sequence ID" value="XM_024476796.1"/>
</dbReference>
<dbReference type="SUPFAM" id="SSF57667">
    <property type="entry name" value="beta-beta-alpha zinc fingers"/>
    <property type="match status" value="1"/>
</dbReference>
<evidence type="ECO:0000313" key="8">
    <source>
        <dbReference type="Proteomes" id="UP000194127"/>
    </source>
</evidence>
<evidence type="ECO:0000256" key="3">
    <source>
        <dbReference type="ARBA" id="ARBA00022833"/>
    </source>
</evidence>
<dbReference type="PANTHER" id="PTHR45986:SF1">
    <property type="entry name" value="ZINC FINGER MATRIN-TYPE PROTEIN 2"/>
    <property type="match status" value="1"/>
</dbReference>
<feature type="compositionally biased region" description="Basic and acidic residues" evidence="5">
    <location>
        <begin position="14"/>
        <end position="50"/>
    </location>
</feature>
<evidence type="ECO:0000259" key="6">
    <source>
        <dbReference type="PROSITE" id="PS00028"/>
    </source>
</evidence>
<dbReference type="PANTHER" id="PTHR45986">
    <property type="entry name" value="ZINC FINGER MATRIN-TYPE PROTEIN 2"/>
    <property type="match status" value="1"/>
</dbReference>
<dbReference type="InterPro" id="IPR036236">
    <property type="entry name" value="Znf_C2H2_sf"/>
</dbReference>
<dbReference type="GeneID" id="36321747"/>
<evidence type="ECO:0000256" key="1">
    <source>
        <dbReference type="ARBA" id="ARBA00022723"/>
    </source>
</evidence>
<dbReference type="GO" id="GO:0000398">
    <property type="term" value="P:mRNA splicing, via spliceosome"/>
    <property type="evidence" value="ECO:0007669"/>
    <property type="project" value="InterPro"/>
</dbReference>
<name>A0A1X6NDN7_9APHY</name>
<dbReference type="InterPro" id="IPR013087">
    <property type="entry name" value="Znf_C2H2_type"/>
</dbReference>
<dbReference type="OrthoDB" id="30343at2759"/>
<dbReference type="EMBL" id="KZ110592">
    <property type="protein sequence ID" value="OSX66493.1"/>
    <property type="molecule type" value="Genomic_DNA"/>
</dbReference>
<dbReference type="AlphaFoldDB" id="A0A1X6NDN7"/>
<evidence type="ECO:0000256" key="4">
    <source>
        <dbReference type="ARBA" id="ARBA00023242"/>
    </source>
</evidence>
<feature type="domain" description="C2H2-type" evidence="6">
    <location>
        <begin position="104"/>
        <end position="126"/>
    </location>
</feature>
<keyword evidence="1" id="KW-0479">Metal-binding</keyword>
<dbReference type="GO" id="GO:0005681">
    <property type="term" value="C:spliceosomal complex"/>
    <property type="evidence" value="ECO:0007669"/>
    <property type="project" value="InterPro"/>
</dbReference>